<dbReference type="FunFam" id="3.60.10.10:FF:000041">
    <property type="entry name" value="DNA-(apurinic or apyrimidinic site) lyase"/>
    <property type="match status" value="1"/>
</dbReference>
<evidence type="ECO:0000256" key="9">
    <source>
        <dbReference type="PIRSR" id="PIRSR604808-3"/>
    </source>
</evidence>
<evidence type="ECO:0000259" key="12">
    <source>
        <dbReference type="Pfam" id="PF03372"/>
    </source>
</evidence>
<comment type="similarity">
    <text evidence="3 10">Belongs to the DNA repair enzymes AP/ExoA family.</text>
</comment>
<dbReference type="SUPFAM" id="SSF56219">
    <property type="entry name" value="DNase I-like"/>
    <property type="match status" value="1"/>
</dbReference>
<dbReference type="GO" id="GO:0003677">
    <property type="term" value="F:DNA binding"/>
    <property type="evidence" value="ECO:0007669"/>
    <property type="project" value="InterPro"/>
</dbReference>
<keyword evidence="5" id="KW-0378">Hydrolase</keyword>
<feature type="compositionally biased region" description="Basic and acidic residues" evidence="11">
    <location>
        <begin position="10"/>
        <end position="21"/>
    </location>
</feature>
<dbReference type="GO" id="GO:0003906">
    <property type="term" value="F:DNA-(apurinic or apyrimidinic site) endonuclease activity"/>
    <property type="evidence" value="ECO:0007669"/>
    <property type="project" value="TreeGrafter"/>
</dbReference>
<dbReference type="PROSITE" id="PS51435">
    <property type="entry name" value="AP_NUCLEASE_F1_4"/>
    <property type="match status" value="1"/>
</dbReference>
<feature type="active site" description="Proton donor/acceptor" evidence="7">
    <location>
        <position position="239"/>
    </location>
</feature>
<feature type="binding site" evidence="8">
    <location>
        <position position="127"/>
    </location>
    <ligand>
        <name>Mg(2+)</name>
        <dbReference type="ChEBI" id="CHEBI:18420"/>
        <label>1</label>
    </ligand>
</feature>
<evidence type="ECO:0000256" key="10">
    <source>
        <dbReference type="RuleBase" id="RU362131"/>
    </source>
</evidence>
<feature type="site" description="Interaction with DNA substrate" evidence="9">
    <location>
        <position position="337"/>
    </location>
</feature>
<feature type="binding site" evidence="8">
    <location>
        <position position="337"/>
    </location>
    <ligand>
        <name>Mg(2+)</name>
        <dbReference type="ChEBI" id="CHEBI:18420"/>
        <label>1</label>
    </ligand>
</feature>
<dbReference type="AlphaFoldDB" id="A0A0B7A3A1"/>
<evidence type="ECO:0000313" key="13">
    <source>
        <dbReference type="EMBL" id="CEK75409.1"/>
    </source>
</evidence>
<feature type="domain" description="Endonuclease/exonuclease/phosphatase" evidence="12">
    <location>
        <begin position="96"/>
        <end position="337"/>
    </location>
</feature>
<dbReference type="GO" id="GO:0005634">
    <property type="term" value="C:nucleus"/>
    <property type="evidence" value="ECO:0007669"/>
    <property type="project" value="TreeGrafter"/>
</dbReference>
<evidence type="ECO:0000256" key="5">
    <source>
        <dbReference type="ARBA" id="ARBA00022801"/>
    </source>
</evidence>
<feature type="binding site" evidence="8">
    <location>
        <position position="241"/>
    </location>
    <ligand>
        <name>Mg(2+)</name>
        <dbReference type="ChEBI" id="CHEBI:18420"/>
        <label>1</label>
    </ligand>
</feature>
<feature type="region of interest" description="Disordered" evidence="11">
    <location>
        <begin position="1"/>
        <end position="72"/>
    </location>
</feature>
<gene>
    <name evidence="13" type="primary">ORF95416</name>
</gene>
<dbReference type="CDD" id="cd09087">
    <property type="entry name" value="Ape1-like_AP-endo"/>
    <property type="match status" value="1"/>
</dbReference>
<sequence>MPPKGRKRAAKAEDDSKKETATEEAVGDSPEAEEKKEAPAKSQNRKRKAEAANGDETVEPKPKLKPKSSISDSFTDVDFSAKAKTPSGKEANFKIASWNVNGLRAWLEKDGVSYIKAEDPDIVCLQELKCDVSIIPEEAQVEGYTTHWLSGDTEGYSGVGIYYKTKPIKVTEGIGHEKHDKEGRAITAEFDKFFLVNVYVPNSGRGLPRLDYRTKEWDVDFRKYLKSLDEKKPVILCGDLNVAHHEIDIRNPKGNKKTAGFTIEERESFTTTLREGFVDSFRHLYPHTENAFTFWTYMMNARAKNAGWRLDYFVLSERLKENLCDSIIRSKVTGSDHCPIVLQLAL</sequence>
<feature type="binding site" evidence="8">
    <location>
        <position position="99"/>
    </location>
    <ligand>
        <name>Mg(2+)</name>
        <dbReference type="ChEBI" id="CHEBI:18420"/>
        <label>1</label>
    </ligand>
</feature>
<keyword evidence="8" id="KW-0464">Manganese</keyword>
<evidence type="ECO:0000256" key="11">
    <source>
        <dbReference type="SAM" id="MobiDB-lite"/>
    </source>
</evidence>
<evidence type="ECO:0000256" key="3">
    <source>
        <dbReference type="ARBA" id="ARBA00007092"/>
    </source>
</evidence>
<dbReference type="PROSITE" id="PS00727">
    <property type="entry name" value="AP_NUCLEASE_F1_2"/>
    <property type="match status" value="1"/>
</dbReference>
<dbReference type="NCBIfam" id="TIGR00633">
    <property type="entry name" value="xth"/>
    <property type="match status" value="1"/>
</dbReference>
<reference evidence="13" key="1">
    <citation type="submission" date="2014-12" db="EMBL/GenBank/DDBJ databases">
        <title>Insight into the proteome of Arion vulgaris.</title>
        <authorList>
            <person name="Aradska J."/>
            <person name="Bulat T."/>
            <person name="Smidak R."/>
            <person name="Sarate P."/>
            <person name="Gangsoo J."/>
            <person name="Sialana F."/>
            <person name="Bilban M."/>
            <person name="Lubec G."/>
        </authorList>
    </citation>
    <scope>NUCLEOTIDE SEQUENCE</scope>
    <source>
        <tissue evidence="13">Skin</tissue>
    </source>
</reference>
<accession>A0A0B7A3A1</accession>
<dbReference type="PANTHER" id="PTHR22748">
    <property type="entry name" value="AP ENDONUCLEASE"/>
    <property type="match status" value="1"/>
</dbReference>
<dbReference type="EC" id="3.1.11.2" evidence="10"/>
<keyword evidence="4 8" id="KW-0479">Metal-binding</keyword>
<keyword evidence="6 8" id="KW-0460">Magnesium</keyword>
<evidence type="ECO:0000256" key="8">
    <source>
        <dbReference type="PIRSR" id="PIRSR604808-2"/>
    </source>
</evidence>
<evidence type="ECO:0000256" key="7">
    <source>
        <dbReference type="PIRSR" id="PIRSR604808-1"/>
    </source>
</evidence>
<keyword evidence="10" id="KW-0227">DNA damage</keyword>
<organism evidence="13">
    <name type="scientific">Arion vulgaris</name>
    <dbReference type="NCBI Taxonomy" id="1028688"/>
    <lineage>
        <taxon>Eukaryota</taxon>
        <taxon>Metazoa</taxon>
        <taxon>Spiralia</taxon>
        <taxon>Lophotrochozoa</taxon>
        <taxon>Mollusca</taxon>
        <taxon>Gastropoda</taxon>
        <taxon>Heterobranchia</taxon>
        <taxon>Euthyneura</taxon>
        <taxon>Panpulmonata</taxon>
        <taxon>Eupulmonata</taxon>
        <taxon>Stylommatophora</taxon>
        <taxon>Helicina</taxon>
        <taxon>Arionoidea</taxon>
        <taxon>Arionidae</taxon>
        <taxon>Arion</taxon>
    </lineage>
</organism>
<evidence type="ECO:0000256" key="1">
    <source>
        <dbReference type="ARBA" id="ARBA00000493"/>
    </source>
</evidence>
<proteinExistence type="inferred from homology"/>
<comment type="cofactor">
    <cofactor evidence="8 10">
        <name>Mg(2+)</name>
        <dbReference type="ChEBI" id="CHEBI:18420"/>
    </cofactor>
    <cofactor evidence="8 10">
        <name>Mn(2+)</name>
        <dbReference type="ChEBI" id="CHEBI:29035"/>
    </cofactor>
    <text evidence="8 10">Probably binds two magnesium or manganese ions per subunit.</text>
</comment>
<evidence type="ECO:0000256" key="4">
    <source>
        <dbReference type="ARBA" id="ARBA00022723"/>
    </source>
</evidence>
<dbReference type="PROSITE" id="PS00726">
    <property type="entry name" value="AP_NUCLEASE_F1_1"/>
    <property type="match status" value="1"/>
</dbReference>
<comment type="cofactor">
    <cofactor evidence="2">
        <name>Mn(2+)</name>
        <dbReference type="ChEBI" id="CHEBI:29035"/>
    </cofactor>
</comment>
<name>A0A0B7A3A1_9EUPU</name>
<feature type="binding site" evidence="8">
    <location>
        <position position="239"/>
    </location>
    <ligand>
        <name>Mg(2+)</name>
        <dbReference type="ChEBI" id="CHEBI:18420"/>
        <label>1</label>
    </ligand>
</feature>
<keyword evidence="10" id="KW-0234">DNA repair</keyword>
<dbReference type="EC" id="3.1.21.-" evidence="10"/>
<feature type="binding site" evidence="8">
    <location>
        <position position="336"/>
    </location>
    <ligand>
        <name>Mg(2+)</name>
        <dbReference type="ChEBI" id="CHEBI:18420"/>
        <label>1</label>
    </ligand>
</feature>
<feature type="site" description="Transition state stabilizer" evidence="9">
    <location>
        <position position="241"/>
    </location>
</feature>
<comment type="catalytic activity">
    <reaction evidence="1">
        <text>Exonucleolytic cleavage in the 3'- to 5'-direction to yield nucleoside 5'-phosphates.</text>
        <dbReference type="EC" id="3.1.11.2"/>
    </reaction>
</comment>
<dbReference type="PANTHER" id="PTHR22748:SF6">
    <property type="entry name" value="DNA-(APURINIC OR APYRIMIDINIC SITE) ENDONUCLEASE"/>
    <property type="match status" value="1"/>
</dbReference>
<dbReference type="Gene3D" id="3.60.10.10">
    <property type="entry name" value="Endonuclease/exonuclease/phosphatase"/>
    <property type="match status" value="1"/>
</dbReference>
<evidence type="ECO:0000256" key="6">
    <source>
        <dbReference type="ARBA" id="ARBA00022842"/>
    </source>
</evidence>
<dbReference type="PROSITE" id="PS00728">
    <property type="entry name" value="AP_NUCLEASE_F1_3"/>
    <property type="match status" value="1"/>
</dbReference>
<feature type="active site" description="Proton acceptor" evidence="7">
    <location>
        <position position="337"/>
    </location>
</feature>
<dbReference type="GO" id="GO:0008081">
    <property type="term" value="F:phosphoric diester hydrolase activity"/>
    <property type="evidence" value="ECO:0007669"/>
    <property type="project" value="TreeGrafter"/>
</dbReference>
<dbReference type="InterPro" id="IPR004808">
    <property type="entry name" value="AP_endonuc_1"/>
</dbReference>
<dbReference type="EMBL" id="HACG01028544">
    <property type="protein sequence ID" value="CEK75409.1"/>
    <property type="molecule type" value="Transcribed_RNA"/>
</dbReference>
<dbReference type="GO" id="GO:0046872">
    <property type="term" value="F:metal ion binding"/>
    <property type="evidence" value="ECO:0007669"/>
    <property type="project" value="UniProtKB-KW"/>
</dbReference>
<evidence type="ECO:0000256" key="2">
    <source>
        <dbReference type="ARBA" id="ARBA00001936"/>
    </source>
</evidence>
<dbReference type="InterPro" id="IPR020848">
    <property type="entry name" value="AP_endonuclease_F1_CS"/>
</dbReference>
<dbReference type="GO" id="GO:0008311">
    <property type="term" value="F:double-stranded DNA 3'-5' DNA exonuclease activity"/>
    <property type="evidence" value="ECO:0007669"/>
    <property type="project" value="UniProtKB-EC"/>
</dbReference>
<dbReference type="InterPro" id="IPR020847">
    <property type="entry name" value="AP_endonuclease_F1_BS"/>
</dbReference>
<dbReference type="InterPro" id="IPR036691">
    <property type="entry name" value="Endo/exonu/phosph_ase_sf"/>
</dbReference>
<dbReference type="InterPro" id="IPR005135">
    <property type="entry name" value="Endo/exonuclease/phosphatase"/>
</dbReference>
<dbReference type="GO" id="GO:0006284">
    <property type="term" value="P:base-excision repair"/>
    <property type="evidence" value="ECO:0007669"/>
    <property type="project" value="TreeGrafter"/>
</dbReference>
<dbReference type="NCBIfam" id="TIGR00195">
    <property type="entry name" value="exoDNase_III"/>
    <property type="match status" value="1"/>
</dbReference>
<feature type="active site" evidence="7">
    <location>
        <position position="199"/>
    </location>
</feature>
<feature type="site" description="Important for catalytic activity" evidence="9">
    <location>
        <position position="311"/>
    </location>
</feature>
<dbReference type="Pfam" id="PF03372">
    <property type="entry name" value="Exo_endo_phos"/>
    <property type="match status" value="1"/>
</dbReference>
<protein>
    <recommendedName>
        <fullName evidence="10">DNA repair nuclease/redox regulator APEX1</fullName>
        <shortName evidence="10">APEN</shortName>
        <shortName evidence="10">REF-1</shortName>
        <ecNumber evidence="10">3.1.11.2</ecNumber>
        <ecNumber evidence="10">3.1.21.-</ecNumber>
    </recommendedName>
    <alternativeName>
        <fullName evidence="10">APEX nuclease</fullName>
    </alternativeName>
    <alternativeName>
        <fullName evidence="10">Apurinic-apyrimidinic endonuclease 1</fullName>
    </alternativeName>
    <alternativeName>
        <fullName evidence="10">Redox factor-1</fullName>
    </alternativeName>
    <component>
        <recommendedName>
            <fullName evidence="10">DNA repair nuclease/redox regulator APEX1, mitochondrial</fullName>
        </recommendedName>
    </component>
</protein>